<accession>A0A6P4ZNR4</accession>
<gene>
    <name evidence="8" type="primary">LOC109480665</name>
</gene>
<dbReference type="OrthoDB" id="9994280at2759"/>
<evidence type="ECO:0000313" key="7">
    <source>
        <dbReference type="Proteomes" id="UP000515135"/>
    </source>
</evidence>
<comment type="subcellular location">
    <subcellularLocation>
        <location evidence="1">Membrane</location>
        <topology evidence="1">Multi-pass membrane protein</topology>
    </subcellularLocation>
</comment>
<keyword evidence="4 6" id="KW-1133">Transmembrane helix</keyword>
<reference evidence="8" key="1">
    <citation type="submission" date="2025-08" db="UniProtKB">
        <authorList>
            <consortium name="RefSeq"/>
        </authorList>
    </citation>
    <scope>IDENTIFICATION</scope>
    <source>
        <tissue evidence="8">Gonad</tissue>
    </source>
</reference>
<proteinExistence type="inferred from homology"/>
<dbReference type="GO" id="GO:0016020">
    <property type="term" value="C:membrane"/>
    <property type="evidence" value="ECO:0007669"/>
    <property type="project" value="UniProtKB-SubCell"/>
</dbReference>
<name>A0A6P4ZNR4_BRABE</name>
<evidence type="ECO:0000256" key="6">
    <source>
        <dbReference type="SAM" id="Phobius"/>
    </source>
</evidence>
<feature type="non-terminal residue" evidence="8">
    <location>
        <position position="1"/>
    </location>
</feature>
<dbReference type="GeneID" id="109480665"/>
<evidence type="ECO:0000256" key="4">
    <source>
        <dbReference type="ARBA" id="ARBA00022989"/>
    </source>
</evidence>
<keyword evidence="7" id="KW-1185">Reference proteome</keyword>
<evidence type="ECO:0000313" key="8">
    <source>
        <dbReference type="RefSeq" id="XP_019638453.1"/>
    </source>
</evidence>
<evidence type="ECO:0000256" key="2">
    <source>
        <dbReference type="ARBA" id="ARBA00005308"/>
    </source>
</evidence>
<feature type="transmembrane region" description="Helical" evidence="6">
    <location>
        <begin position="34"/>
        <end position="55"/>
    </location>
</feature>
<dbReference type="RefSeq" id="XP_019638453.1">
    <property type="nucleotide sequence ID" value="XM_019782894.1"/>
</dbReference>
<dbReference type="AlphaFoldDB" id="A0A6P4ZNR4"/>
<dbReference type="Pfam" id="PF10177">
    <property type="entry name" value="DUF2371"/>
    <property type="match status" value="1"/>
</dbReference>
<protein>
    <submittedName>
        <fullName evidence="8">Uncharacterized protein LOC109480665</fullName>
    </submittedName>
</protein>
<evidence type="ECO:0000256" key="5">
    <source>
        <dbReference type="ARBA" id="ARBA00023136"/>
    </source>
</evidence>
<keyword evidence="5 6" id="KW-0472">Membrane</keyword>
<dbReference type="InterPro" id="IPR018787">
    <property type="entry name" value="DUF2371_TMEM200"/>
</dbReference>
<keyword evidence="3 6" id="KW-0812">Transmembrane</keyword>
<sequence>DVALRNNNNSSSTMGMEADRAFPTDRAFLRDFRLIGPLTVGLGVFAVLCGVTALLEDRDRRTKRIFVREPSDDVRQDVDGDLGQISVLCKEYHPGYASVSRLSKYRLPRFTVGSCPNLRYQPDSPARLNPLRGYMKSMPSPVPLRDLYRFQPLRCVGETHDLT</sequence>
<comment type="similarity">
    <text evidence="2">Belongs to the TMEM200 family.</text>
</comment>
<dbReference type="Proteomes" id="UP000515135">
    <property type="component" value="Unplaced"/>
</dbReference>
<evidence type="ECO:0000256" key="1">
    <source>
        <dbReference type="ARBA" id="ARBA00004141"/>
    </source>
</evidence>
<organism evidence="7 8">
    <name type="scientific">Branchiostoma belcheri</name>
    <name type="common">Amphioxus</name>
    <dbReference type="NCBI Taxonomy" id="7741"/>
    <lineage>
        <taxon>Eukaryota</taxon>
        <taxon>Metazoa</taxon>
        <taxon>Chordata</taxon>
        <taxon>Cephalochordata</taxon>
        <taxon>Leptocardii</taxon>
        <taxon>Amphioxiformes</taxon>
        <taxon>Branchiostomatidae</taxon>
        <taxon>Branchiostoma</taxon>
    </lineage>
</organism>
<dbReference type="KEGG" id="bbel:109480665"/>
<evidence type="ECO:0000256" key="3">
    <source>
        <dbReference type="ARBA" id="ARBA00022692"/>
    </source>
</evidence>